<dbReference type="Gene3D" id="2.60.40.10">
    <property type="entry name" value="Immunoglobulins"/>
    <property type="match status" value="1"/>
</dbReference>
<evidence type="ECO:0000313" key="6">
    <source>
        <dbReference type="EMBL" id="MBC5999171.1"/>
    </source>
</evidence>
<keyword evidence="2" id="KW-1133">Transmembrane helix</keyword>
<dbReference type="InterPro" id="IPR013783">
    <property type="entry name" value="Ig-like_fold"/>
</dbReference>
<dbReference type="AlphaFoldDB" id="A0A923SMJ9"/>
<evidence type="ECO:0000259" key="5">
    <source>
        <dbReference type="Pfam" id="PF18655"/>
    </source>
</evidence>
<evidence type="ECO:0000256" key="2">
    <source>
        <dbReference type="SAM" id="Phobius"/>
    </source>
</evidence>
<feature type="domain" description="Pesticidal crystal protein Cry22Aa Ig-like" evidence="4">
    <location>
        <begin position="332"/>
        <end position="399"/>
    </location>
</feature>
<gene>
    <name evidence="6" type="ORF">H8876_04060</name>
</gene>
<dbReference type="InterPro" id="IPR032179">
    <property type="entry name" value="Cry22Aa_Ig-like"/>
</dbReference>
<proteinExistence type="predicted"/>
<organism evidence="6 7">
    <name type="scientific">Lentihominibacter faecis</name>
    <dbReference type="NCBI Taxonomy" id="2764712"/>
    <lineage>
        <taxon>Bacteria</taxon>
        <taxon>Bacillati</taxon>
        <taxon>Bacillota</taxon>
        <taxon>Clostridia</taxon>
        <taxon>Peptostreptococcales</taxon>
        <taxon>Anaerovoracaceae</taxon>
        <taxon>Lentihominibacter</taxon>
    </lineage>
</organism>
<keyword evidence="2" id="KW-0812">Transmembrane</keyword>
<feature type="chain" id="PRO_5037433571" evidence="3">
    <location>
        <begin position="28"/>
        <end position="462"/>
    </location>
</feature>
<dbReference type="RefSeq" id="WP_249286639.1">
    <property type="nucleotide sequence ID" value="NZ_JACRWC010000054.1"/>
</dbReference>
<protein>
    <submittedName>
        <fullName evidence="6">DUF5011 domain-containing protein</fullName>
    </submittedName>
</protein>
<comment type="caution">
    <text evidence="6">The sequence shown here is derived from an EMBL/GenBank/DDBJ whole genome shotgun (WGS) entry which is preliminary data.</text>
</comment>
<dbReference type="InterPro" id="IPR035986">
    <property type="entry name" value="PKD_dom_sf"/>
</dbReference>
<dbReference type="EMBL" id="JACRWC010000054">
    <property type="protein sequence ID" value="MBC5999171.1"/>
    <property type="molecule type" value="Genomic_DNA"/>
</dbReference>
<feature type="transmembrane region" description="Helical" evidence="2">
    <location>
        <begin position="434"/>
        <end position="456"/>
    </location>
</feature>
<feature type="signal peptide" evidence="3">
    <location>
        <begin position="1"/>
        <end position="27"/>
    </location>
</feature>
<keyword evidence="7" id="KW-1185">Reference proteome</keyword>
<sequence>MKGIKKALAAILSLAVMVSIAPQAAFAGNSDRYEKVPGMQTIVADAEIHVYATKGGGTVTLTGKSSASSFLQGSGFRQYQANLKEDWVWKGWTYKQLFKGRDLGNRTDNFFGKRYSFSQHSLDWRTPYNGTAQTISVNRLTTTGETVWNKITYEIYANFNPTITAGAGEGGAITDVGKKEVEYGGNKSYTVTAAKGKMIDSLTVDGQTVSDAAGKEDFTYMFRNVTAPHKIQVTFKNKVYTVSYEFVSKTNKDLPNEVNELLPEAESKEHGMKVTPPTLSKDSVKAVDGIWTFEGWKPAGIDSLTDNQTFTGTWRFSPYAVVINTPPTINAEDKMVMVGDTFDPKKDVTANDAEDGDLTDKIDVIENTVDTAKAGTYSVTYKVTDKDGASRTKTITVTVKEKEEQPAAPTTPGDNNNQGKAGKTGKTAKTGDEFPIGLIAGAALLALAGAGAVGFARRRKAN</sequence>
<feature type="domain" description="SHIRT" evidence="5">
    <location>
        <begin position="239"/>
        <end position="304"/>
    </location>
</feature>
<dbReference type="Pfam" id="PF16403">
    <property type="entry name" value="Bact_surface_Ig-like"/>
    <property type="match status" value="1"/>
</dbReference>
<keyword evidence="3" id="KW-0732">Signal</keyword>
<evidence type="ECO:0000256" key="1">
    <source>
        <dbReference type="SAM" id="MobiDB-lite"/>
    </source>
</evidence>
<dbReference type="InterPro" id="IPR041030">
    <property type="entry name" value="SHIRT"/>
</dbReference>
<reference evidence="6" key="1">
    <citation type="submission" date="2020-08" db="EMBL/GenBank/DDBJ databases">
        <authorList>
            <person name="Liu C."/>
            <person name="Sun Q."/>
        </authorList>
    </citation>
    <scope>NUCLEOTIDE SEQUENCE</scope>
    <source>
        <strain evidence="6">BX16</strain>
    </source>
</reference>
<dbReference type="Proteomes" id="UP000644115">
    <property type="component" value="Unassembled WGS sequence"/>
</dbReference>
<dbReference type="SUPFAM" id="SSF49299">
    <property type="entry name" value="PKD domain"/>
    <property type="match status" value="1"/>
</dbReference>
<feature type="compositionally biased region" description="Low complexity" evidence="1">
    <location>
        <begin position="419"/>
        <end position="428"/>
    </location>
</feature>
<name>A0A923SMJ9_9FIRM</name>
<feature type="region of interest" description="Disordered" evidence="1">
    <location>
        <begin position="400"/>
        <end position="428"/>
    </location>
</feature>
<accession>A0A923SMJ9</accession>
<keyword evidence="2" id="KW-0472">Membrane</keyword>
<evidence type="ECO:0000259" key="4">
    <source>
        <dbReference type="Pfam" id="PF16403"/>
    </source>
</evidence>
<dbReference type="Pfam" id="PF18655">
    <property type="entry name" value="SHIRT"/>
    <property type="match status" value="1"/>
</dbReference>
<evidence type="ECO:0000256" key="3">
    <source>
        <dbReference type="SAM" id="SignalP"/>
    </source>
</evidence>
<evidence type="ECO:0000313" key="7">
    <source>
        <dbReference type="Proteomes" id="UP000644115"/>
    </source>
</evidence>